<dbReference type="EMBL" id="MTSL01000050">
    <property type="protein sequence ID" value="PJF19584.1"/>
    <property type="molecule type" value="Genomic_DNA"/>
</dbReference>
<comment type="caution">
    <text evidence="3">The sequence shown here is derived from an EMBL/GenBank/DDBJ whole genome shotgun (WGS) entry which is preliminary data.</text>
</comment>
<feature type="chain" id="PRO_5014195855" evidence="2">
    <location>
        <begin position="17"/>
        <end position="312"/>
    </location>
</feature>
<gene>
    <name evidence="3" type="ORF">PSACC_00585</name>
</gene>
<accession>A0A2H9TPC1</accession>
<name>A0A2H9TPC1_9FUNG</name>
<feature type="signal peptide" evidence="2">
    <location>
        <begin position="1"/>
        <end position="16"/>
    </location>
</feature>
<sequence length="312" mass="34088">MFAASVFLTFLLATQASYITTLMDSSMSTEEYFGFVSNVEKQIVNPASSRNGSRFGAGFYPLAHSQSTIDEINLFTESSDSRQSVGVSSDDVRTRPNMVSTPPGARPDSKAPYRAKIAIRKRWFIDPRHGTAGCASFESTSGIIQRVVGFGKYFRPHQWGLTTRGKLFGSSIEPNLMIFSEQLKDGQVVVGKKALKDQGLFRSKGLLKVEKSANDTLAVVLAGERIVFHSFGAPPFAAVLLRVKNGQYEPIMVNEDNMSVEGTLKSKDIIVVGVCETIWRGLSFPAGKSLEDIATNIARQLPYGMAVAAIIR</sequence>
<dbReference type="Proteomes" id="UP000240830">
    <property type="component" value="Unassembled WGS sequence"/>
</dbReference>
<organism evidence="3 4">
    <name type="scientific">Paramicrosporidium saccamoebae</name>
    <dbReference type="NCBI Taxonomy" id="1246581"/>
    <lineage>
        <taxon>Eukaryota</taxon>
        <taxon>Fungi</taxon>
        <taxon>Fungi incertae sedis</taxon>
        <taxon>Cryptomycota</taxon>
        <taxon>Cryptomycota incertae sedis</taxon>
        <taxon>Paramicrosporidium</taxon>
    </lineage>
</organism>
<evidence type="ECO:0000256" key="1">
    <source>
        <dbReference type="SAM" id="MobiDB-lite"/>
    </source>
</evidence>
<evidence type="ECO:0000313" key="3">
    <source>
        <dbReference type="EMBL" id="PJF19584.1"/>
    </source>
</evidence>
<protein>
    <submittedName>
        <fullName evidence="3">Uncharacterized protein</fullName>
    </submittedName>
</protein>
<evidence type="ECO:0000313" key="4">
    <source>
        <dbReference type="Proteomes" id="UP000240830"/>
    </source>
</evidence>
<dbReference type="AlphaFoldDB" id="A0A2H9TPC1"/>
<reference evidence="3 4" key="1">
    <citation type="submission" date="2016-10" db="EMBL/GenBank/DDBJ databases">
        <title>The genome of Paramicrosporidium saccamoebae is the missing link in understanding Cryptomycota and Microsporidia evolution.</title>
        <authorList>
            <person name="Quandt C.A."/>
            <person name="Beaudet D."/>
            <person name="Corsaro D."/>
            <person name="Michel R."/>
            <person name="Corradi N."/>
            <person name="James T."/>
        </authorList>
    </citation>
    <scope>NUCLEOTIDE SEQUENCE [LARGE SCALE GENOMIC DNA]</scope>
    <source>
        <strain evidence="3 4">KSL3</strain>
    </source>
</reference>
<feature type="region of interest" description="Disordered" evidence="1">
    <location>
        <begin position="80"/>
        <end position="110"/>
    </location>
</feature>
<proteinExistence type="predicted"/>
<evidence type="ECO:0000256" key="2">
    <source>
        <dbReference type="SAM" id="SignalP"/>
    </source>
</evidence>
<keyword evidence="2" id="KW-0732">Signal</keyword>
<keyword evidence="4" id="KW-1185">Reference proteome</keyword>